<dbReference type="InterPro" id="IPR028082">
    <property type="entry name" value="Peripla_BP_I"/>
</dbReference>
<keyword evidence="2" id="KW-1185">Reference proteome</keyword>
<dbReference type="OrthoDB" id="5288294at2"/>
<proteinExistence type="predicted"/>
<sequence length="524" mass="60684">MKLFGHFSFLQLIFRLCLDARLWKVYILATSLGWQASSLGSNSSFVDDPVVDLAMPGTKGQISQNKLRRCQHQFSESISYYQKLYKFLPKGWQPKAKTAFLKLKDRQASDCRKRSVQRAVHGTLSHHTGKIGVLAPLQGKDRDLGVHFAEAIKTYYKDVKLFERYGVLGDSRSHAKAFHQQLAKLVFVDRVSILIGGVTKYEAKMLNLWSEKLQIPTLILHSPAFRQKLSPFAFYISPDQQQMAISLATYIHNRAFQKVAIFHPEHRQKEFVFHLQDRLNRDKKNIVKIAHYNPKDYSSLALGIRELFKIDDPERHEELAELIEKKKLEAEEAGIPFNPEGIMLPPEQTVDTIIIVDNFKTVRHFINILKYLKVPKIPLLGTQQWRAPELFNPPEPFLAGSIFVDYIGSYLRLPYRLKVTTQESPYFTTPEQTMALDLWLIGRHSIDIAERVRTALPEDRRDIRKILGELRTRKKDPFFQSQRVFDQKQVSNWPTFLFSLSESGLYPMFQRAAEHALLSPTPYR</sequence>
<evidence type="ECO:0000313" key="1">
    <source>
        <dbReference type="EMBL" id="SMF21162.1"/>
    </source>
</evidence>
<evidence type="ECO:0000313" key="2">
    <source>
        <dbReference type="Proteomes" id="UP000192907"/>
    </source>
</evidence>
<dbReference type="EMBL" id="FWZT01000007">
    <property type="protein sequence ID" value="SMF21162.1"/>
    <property type="molecule type" value="Genomic_DNA"/>
</dbReference>
<evidence type="ECO:0008006" key="3">
    <source>
        <dbReference type="Google" id="ProtNLM"/>
    </source>
</evidence>
<dbReference type="RefSeq" id="WP_132318508.1">
    <property type="nucleotide sequence ID" value="NZ_FWZT01000007.1"/>
</dbReference>
<dbReference type="AlphaFoldDB" id="A0A1Y6BP92"/>
<gene>
    <name evidence="1" type="ORF">SAMN06296036_10785</name>
</gene>
<accession>A0A1Y6BP92</accession>
<dbReference type="Gene3D" id="3.40.50.2300">
    <property type="match status" value="1"/>
</dbReference>
<dbReference type="STRING" id="1513793.SAMN06296036_10785"/>
<name>A0A1Y6BP92_9BACT</name>
<organism evidence="1 2">
    <name type="scientific">Pseudobacteriovorax antillogorgiicola</name>
    <dbReference type="NCBI Taxonomy" id="1513793"/>
    <lineage>
        <taxon>Bacteria</taxon>
        <taxon>Pseudomonadati</taxon>
        <taxon>Bdellovibrionota</taxon>
        <taxon>Oligoflexia</taxon>
        <taxon>Oligoflexales</taxon>
        <taxon>Pseudobacteriovoracaceae</taxon>
        <taxon>Pseudobacteriovorax</taxon>
    </lineage>
</organism>
<dbReference type="Proteomes" id="UP000192907">
    <property type="component" value="Unassembled WGS sequence"/>
</dbReference>
<dbReference type="SUPFAM" id="SSF53822">
    <property type="entry name" value="Periplasmic binding protein-like I"/>
    <property type="match status" value="1"/>
</dbReference>
<protein>
    <recommendedName>
        <fullName evidence="3">Leucine-binding protein domain-containing protein</fullName>
    </recommendedName>
</protein>
<reference evidence="2" key="1">
    <citation type="submission" date="2017-04" db="EMBL/GenBank/DDBJ databases">
        <authorList>
            <person name="Varghese N."/>
            <person name="Submissions S."/>
        </authorList>
    </citation>
    <scope>NUCLEOTIDE SEQUENCE [LARGE SCALE GENOMIC DNA]</scope>
    <source>
        <strain evidence="2">RKEM611</strain>
    </source>
</reference>